<dbReference type="InterPro" id="IPR021102">
    <property type="entry name" value="PNGase_A"/>
</dbReference>
<organism evidence="3 4">
    <name type="scientific">Tanacetum coccineum</name>
    <dbReference type="NCBI Taxonomy" id="301880"/>
    <lineage>
        <taxon>Eukaryota</taxon>
        <taxon>Viridiplantae</taxon>
        <taxon>Streptophyta</taxon>
        <taxon>Embryophyta</taxon>
        <taxon>Tracheophyta</taxon>
        <taxon>Spermatophyta</taxon>
        <taxon>Magnoliopsida</taxon>
        <taxon>eudicotyledons</taxon>
        <taxon>Gunneridae</taxon>
        <taxon>Pentapetalae</taxon>
        <taxon>asterids</taxon>
        <taxon>campanulids</taxon>
        <taxon>Asterales</taxon>
        <taxon>Asteraceae</taxon>
        <taxon>Asteroideae</taxon>
        <taxon>Anthemideae</taxon>
        <taxon>Anthemidinae</taxon>
        <taxon>Tanacetum</taxon>
    </lineage>
</organism>
<dbReference type="Pfam" id="PF12222">
    <property type="entry name" value="PNGaseA"/>
    <property type="match status" value="1"/>
</dbReference>
<dbReference type="EMBL" id="BQNB010011280">
    <property type="protein sequence ID" value="GJS88520.1"/>
    <property type="molecule type" value="Genomic_DNA"/>
</dbReference>
<proteinExistence type="predicted"/>
<evidence type="ECO:0000313" key="4">
    <source>
        <dbReference type="Proteomes" id="UP001151760"/>
    </source>
</evidence>
<feature type="signal peptide" evidence="1">
    <location>
        <begin position="1"/>
        <end position="23"/>
    </location>
</feature>
<comment type="caution">
    <text evidence="3">The sequence shown here is derived from an EMBL/GenBank/DDBJ whole genome shotgun (WGS) entry which is preliminary data.</text>
</comment>
<evidence type="ECO:0000256" key="1">
    <source>
        <dbReference type="SAM" id="SignalP"/>
    </source>
</evidence>
<dbReference type="PANTHER" id="PTHR31104">
    <property type="entry name" value="PEPTIDE-N4-(N-ACETYL-BETA-GLUCOSAMINYL)ASPARAGINE AMIDASE A PROTEIN"/>
    <property type="match status" value="1"/>
</dbReference>
<dbReference type="InterPro" id="IPR056948">
    <property type="entry name" value="PNGaseA_N"/>
</dbReference>
<dbReference type="Proteomes" id="UP001151760">
    <property type="component" value="Unassembled WGS sequence"/>
</dbReference>
<keyword evidence="4" id="KW-1185">Reference proteome</keyword>
<keyword evidence="1" id="KW-0732">Signal</keyword>
<gene>
    <name evidence="3" type="ORF">Tco_0771156</name>
</gene>
<accession>A0ABQ4ZF69</accession>
<reference evidence="3" key="2">
    <citation type="submission" date="2022-01" db="EMBL/GenBank/DDBJ databases">
        <authorList>
            <person name="Yamashiro T."/>
            <person name="Shiraishi A."/>
            <person name="Satake H."/>
            <person name="Nakayama K."/>
        </authorList>
    </citation>
    <scope>NUCLEOTIDE SEQUENCE</scope>
</reference>
<feature type="chain" id="PRO_5045082316" evidence="1">
    <location>
        <begin position="24"/>
        <end position="598"/>
    </location>
</feature>
<feature type="domain" description="Peptide N-acetyl-beta-D-glucosaminyl asparaginase amidase A N-terminal" evidence="2">
    <location>
        <begin position="48"/>
        <end position="397"/>
    </location>
</feature>
<evidence type="ECO:0000259" key="2">
    <source>
        <dbReference type="Pfam" id="PF12222"/>
    </source>
</evidence>
<reference evidence="3" key="1">
    <citation type="journal article" date="2022" name="Int. J. Mol. Sci.">
        <title>Draft Genome of Tanacetum Coccineum: Genomic Comparison of Closely Related Tanacetum-Family Plants.</title>
        <authorList>
            <person name="Yamashiro T."/>
            <person name="Shiraishi A."/>
            <person name="Nakayama K."/>
            <person name="Satake H."/>
        </authorList>
    </citation>
    <scope>NUCLEOTIDE SEQUENCE</scope>
</reference>
<sequence>MKACNLILILTLLFTLTIQSSFSLEDNTTENQQQYFELTHPLVTNTDTPPSCSVNLLTHTFANTVDTNTSTDTTFTPSITVYYTPPPTTCKWSHAVLEFQAKCNGTTPMHDRVAGVWIAGVELLRTSTAQPTDNGSFWSVRKDVTKYTSIITTQDNSTSFSVMLETLDKENLTGVYHINVSMHFYDHNAFRFALSSVVGDLEGYKKNRKLSSIDGNGVGDMLGLYPYDTHADMIIPISGDVDEGYWFRIENESDVKKTSVRIDQRTYKAVLEMYISSHGDEEFWYLTPPDSYTKSNNLVSGKGKGAYREVLLTIDGKLVGTVIPTPLIFTSGINPSLWKPAVAIGAFDQPSYDIDLTPYLGLLLGDKDHSIEIQVAEGGSYWLVGANMHIWLSNSNVQAIVEYQPPSMEIENDYEFEGLEGEFEIEVERSSSAVGLVQSSFGIINTKVTEEIKFKNKLTFKEQGTRKELDQKIKRKTKVKITDARGSSIVKYEIERTYPLKITAVTQPWYGKGISTVSTTVVQGRSESFSSGKVILRALNHDVNCTGSMLVNGNCVMSGSTENHQNYYYKDGLGCFSRKVNVMEGDVVGDETSSICVK</sequence>
<evidence type="ECO:0000313" key="3">
    <source>
        <dbReference type="EMBL" id="GJS88520.1"/>
    </source>
</evidence>
<protein>
    <submittedName>
        <fullName evidence="3">Peptide-N(4)-(N-acetyl-beta-glucosaminyl) asparagine amidase A-like protein</fullName>
    </submittedName>
</protein>
<name>A0ABQ4ZF69_9ASTR</name>